<keyword evidence="2" id="KW-1185">Reference proteome</keyword>
<evidence type="ECO:0000313" key="3">
    <source>
        <dbReference type="WBParaSite" id="SSLN_0001952001-mRNA-1"/>
    </source>
</evidence>
<dbReference type="OrthoDB" id="1920064at2759"/>
<evidence type="ECO:0000313" key="2">
    <source>
        <dbReference type="Proteomes" id="UP000275846"/>
    </source>
</evidence>
<dbReference type="EMBL" id="UYSU01045385">
    <property type="protein sequence ID" value="VDM05192.1"/>
    <property type="molecule type" value="Genomic_DNA"/>
</dbReference>
<accession>A0A183TQQ8</accession>
<reference evidence="1 2" key="2">
    <citation type="submission" date="2018-11" db="EMBL/GenBank/DDBJ databases">
        <authorList>
            <consortium name="Pathogen Informatics"/>
        </authorList>
    </citation>
    <scope>NUCLEOTIDE SEQUENCE [LARGE SCALE GENOMIC DNA]</scope>
    <source>
        <strain evidence="1 2">NST_G2</strain>
    </source>
</reference>
<dbReference type="WBParaSite" id="SSLN_0001952001-mRNA-1">
    <property type="protein sequence ID" value="SSLN_0001952001-mRNA-1"/>
    <property type="gene ID" value="SSLN_0001952001"/>
</dbReference>
<protein>
    <submittedName>
        <fullName evidence="1 3">Uncharacterized protein</fullName>
    </submittedName>
</protein>
<organism evidence="3">
    <name type="scientific">Schistocephalus solidus</name>
    <name type="common">Tapeworm</name>
    <dbReference type="NCBI Taxonomy" id="70667"/>
    <lineage>
        <taxon>Eukaryota</taxon>
        <taxon>Metazoa</taxon>
        <taxon>Spiralia</taxon>
        <taxon>Lophotrochozoa</taxon>
        <taxon>Platyhelminthes</taxon>
        <taxon>Cestoda</taxon>
        <taxon>Eucestoda</taxon>
        <taxon>Diphyllobothriidea</taxon>
        <taxon>Diphyllobothriidae</taxon>
        <taxon>Schistocephalus</taxon>
    </lineage>
</organism>
<dbReference type="AlphaFoldDB" id="A0A183TQQ8"/>
<sequence>MSDQADSRAEDALTARACWQGLGIDDRLFFTSLSASTHSNISVEKSFGKSLVVHSHQVATPSQLHMPQHGVNAEDSGPLQDSCVRAPVLPSQLQYSAEAAEMEGFSFLAWFE</sequence>
<dbReference type="Proteomes" id="UP000275846">
    <property type="component" value="Unassembled WGS sequence"/>
</dbReference>
<gene>
    <name evidence="1" type="ORF">SSLN_LOCUS18806</name>
</gene>
<reference evidence="3" key="1">
    <citation type="submission" date="2016-06" db="UniProtKB">
        <authorList>
            <consortium name="WormBaseParasite"/>
        </authorList>
    </citation>
    <scope>IDENTIFICATION</scope>
</reference>
<proteinExistence type="predicted"/>
<evidence type="ECO:0000313" key="1">
    <source>
        <dbReference type="EMBL" id="VDM05192.1"/>
    </source>
</evidence>
<name>A0A183TQQ8_SCHSO</name>